<gene>
    <name evidence="2" type="ORF">CCE28_20830</name>
</gene>
<evidence type="ECO:0000256" key="1">
    <source>
        <dbReference type="SAM" id="Phobius"/>
    </source>
</evidence>
<dbReference type="OrthoDB" id="597657at2"/>
<comment type="caution">
    <text evidence="2">The sequence shown here is derived from an EMBL/GenBank/DDBJ whole genome shotgun (WGS) entry which is preliminary data.</text>
</comment>
<accession>A0A267MCC1</accession>
<organism evidence="2 3">
    <name type="scientific">Anaeromicrobium sediminis</name>
    <dbReference type="NCBI Taxonomy" id="1478221"/>
    <lineage>
        <taxon>Bacteria</taxon>
        <taxon>Bacillati</taxon>
        <taxon>Bacillota</taxon>
        <taxon>Clostridia</taxon>
        <taxon>Peptostreptococcales</taxon>
        <taxon>Thermotaleaceae</taxon>
        <taxon>Anaeromicrobium</taxon>
    </lineage>
</organism>
<feature type="non-terminal residue" evidence="2">
    <location>
        <position position="81"/>
    </location>
</feature>
<keyword evidence="3" id="KW-1185">Reference proteome</keyword>
<feature type="transmembrane region" description="Helical" evidence="1">
    <location>
        <begin position="9"/>
        <end position="28"/>
    </location>
</feature>
<protein>
    <submittedName>
        <fullName evidence="2">Uncharacterized protein</fullName>
    </submittedName>
</protein>
<proteinExistence type="predicted"/>
<evidence type="ECO:0000313" key="2">
    <source>
        <dbReference type="EMBL" id="PAB56515.1"/>
    </source>
</evidence>
<sequence>MKSLKQKVVIPVVLLSMIGFLSLSTFVYNEAKEIIIKHVEEIARSKVEKLVTLVDDKIHEWKGEINLLASVDVVKNMDIEG</sequence>
<reference evidence="2 3" key="1">
    <citation type="submission" date="2017-06" db="EMBL/GenBank/DDBJ databases">
        <title>Draft genome sequence of anaerobic fermentative bacterium Anaeromicrobium sediminis DY2726D isolated from West Pacific Ocean sediments.</title>
        <authorList>
            <person name="Zeng X."/>
        </authorList>
    </citation>
    <scope>NUCLEOTIDE SEQUENCE [LARGE SCALE GENOMIC DNA]</scope>
    <source>
        <strain evidence="2 3">DY2726D</strain>
    </source>
</reference>
<evidence type="ECO:0000313" key="3">
    <source>
        <dbReference type="Proteomes" id="UP000216024"/>
    </source>
</evidence>
<dbReference type="AlphaFoldDB" id="A0A267MCC1"/>
<dbReference type="EMBL" id="NIBG01000034">
    <property type="protein sequence ID" value="PAB56515.1"/>
    <property type="molecule type" value="Genomic_DNA"/>
</dbReference>
<name>A0A267MCC1_9FIRM</name>
<dbReference type="RefSeq" id="WP_141228404.1">
    <property type="nucleotide sequence ID" value="NZ_NIBG01000034.1"/>
</dbReference>
<keyword evidence="1" id="KW-0472">Membrane</keyword>
<keyword evidence="1" id="KW-0812">Transmembrane</keyword>
<keyword evidence="1" id="KW-1133">Transmembrane helix</keyword>
<dbReference type="Proteomes" id="UP000216024">
    <property type="component" value="Unassembled WGS sequence"/>
</dbReference>